<dbReference type="Pfam" id="PF01272">
    <property type="entry name" value="GreA_GreB"/>
    <property type="match status" value="1"/>
</dbReference>
<proteinExistence type="predicted"/>
<dbReference type="EMBL" id="SMRS01000003">
    <property type="protein sequence ID" value="KAA0875466.1"/>
    <property type="molecule type" value="Genomic_DNA"/>
</dbReference>
<evidence type="ECO:0000313" key="3">
    <source>
        <dbReference type="EMBL" id="KAA0875466.1"/>
    </source>
</evidence>
<dbReference type="Proteomes" id="UP000325302">
    <property type="component" value="Unassembled WGS sequence"/>
</dbReference>
<dbReference type="GO" id="GO:0006354">
    <property type="term" value="P:DNA-templated transcription elongation"/>
    <property type="evidence" value="ECO:0007669"/>
    <property type="project" value="TreeGrafter"/>
</dbReference>
<accession>A0A5A9W3Y2</accession>
<protein>
    <submittedName>
        <fullName evidence="3">Nucleoside diphosphate kinase regulator</fullName>
    </submittedName>
</protein>
<evidence type="ECO:0000313" key="4">
    <source>
        <dbReference type="Proteomes" id="UP000325302"/>
    </source>
</evidence>
<dbReference type="GO" id="GO:0070063">
    <property type="term" value="F:RNA polymerase binding"/>
    <property type="evidence" value="ECO:0007669"/>
    <property type="project" value="InterPro"/>
</dbReference>
<dbReference type="AlphaFoldDB" id="A0A5A9W3Y2"/>
<dbReference type="Pfam" id="PF14760">
    <property type="entry name" value="Rnk_N"/>
    <property type="match status" value="1"/>
</dbReference>
<dbReference type="PANTHER" id="PTHR30437">
    <property type="entry name" value="TRANSCRIPTION ELONGATION FACTOR GREA"/>
    <property type="match status" value="1"/>
</dbReference>
<organism evidence="3 4">
    <name type="scientific">Nitrincola tapanii</name>
    <dbReference type="NCBI Taxonomy" id="1708751"/>
    <lineage>
        <taxon>Bacteria</taxon>
        <taxon>Pseudomonadati</taxon>
        <taxon>Pseudomonadota</taxon>
        <taxon>Gammaproteobacteria</taxon>
        <taxon>Oceanospirillales</taxon>
        <taxon>Oceanospirillaceae</taxon>
        <taxon>Nitrincola</taxon>
    </lineage>
</organism>
<keyword evidence="3" id="KW-0418">Kinase</keyword>
<evidence type="ECO:0000259" key="1">
    <source>
        <dbReference type="Pfam" id="PF01272"/>
    </source>
</evidence>
<dbReference type="InterPro" id="IPR036953">
    <property type="entry name" value="GreA/GreB_C_sf"/>
</dbReference>
<feature type="domain" description="Transcription elongation factor GreA/GreB C-terminal" evidence="1">
    <location>
        <begin position="51"/>
        <end position="126"/>
    </location>
</feature>
<dbReference type="InterPro" id="IPR023459">
    <property type="entry name" value="Tscrpt_elong_fac_GreA/B_fam"/>
</dbReference>
<dbReference type="OrthoDB" id="192847at2"/>
<dbReference type="GO" id="GO:0016301">
    <property type="term" value="F:kinase activity"/>
    <property type="evidence" value="ECO:0007669"/>
    <property type="project" value="UniProtKB-KW"/>
</dbReference>
<dbReference type="Gene3D" id="3.10.50.30">
    <property type="entry name" value="Transcription elongation factor, GreA/GreB, C-terminal domain"/>
    <property type="match status" value="1"/>
</dbReference>
<dbReference type="Gene3D" id="1.10.286.20">
    <property type="match status" value="1"/>
</dbReference>
<dbReference type="NCBIfam" id="NF004396">
    <property type="entry name" value="PRK05753.1"/>
    <property type="match status" value="1"/>
</dbReference>
<sequence>MSDLPPITVSELDIDRLETLLDKKPYRDDKALEGLRHELARAQVLPVSEMPDELVRMNSTVTFEVEETGKQFHLTLCYPHEIKGQPETLSILAPIGSALLGLAVGQSIEWTLPDTQHRHVRIIKVENPAQA</sequence>
<dbReference type="RefSeq" id="WP_149390472.1">
    <property type="nucleotide sequence ID" value="NZ_SMRS01000003.1"/>
</dbReference>
<dbReference type="GO" id="GO:0032784">
    <property type="term" value="P:regulation of DNA-templated transcription elongation"/>
    <property type="evidence" value="ECO:0007669"/>
    <property type="project" value="InterPro"/>
</dbReference>
<comment type="caution">
    <text evidence="3">The sequence shown here is derived from an EMBL/GenBank/DDBJ whole genome shotgun (WGS) entry which is preliminary data.</text>
</comment>
<dbReference type="PANTHER" id="PTHR30437:SF5">
    <property type="entry name" value="REGULATOR OF NUCLEOSIDE DIPHOSPHATE KINASE"/>
    <property type="match status" value="1"/>
</dbReference>
<gene>
    <name evidence="3" type="ORF">E1H14_05660</name>
</gene>
<feature type="domain" description="Regulator of nucleoside diphosphate kinase N-terminal" evidence="2">
    <location>
        <begin position="5"/>
        <end position="44"/>
    </location>
</feature>
<evidence type="ECO:0000259" key="2">
    <source>
        <dbReference type="Pfam" id="PF14760"/>
    </source>
</evidence>
<reference evidence="3 4" key="1">
    <citation type="submission" date="2019-03" db="EMBL/GenBank/DDBJ databases">
        <title>Nitrincola sp. nov. isolated from an Indian soda lake.</title>
        <authorList>
            <person name="Joshi A."/>
            <person name="Thite S.V."/>
            <person name="Joseph N."/>
            <person name="Dhotre D."/>
            <person name="Moorthy M."/>
            <person name="Shouche Y.S."/>
        </authorList>
    </citation>
    <scope>NUCLEOTIDE SEQUENCE [LARGE SCALE GENOMIC DNA]</scope>
    <source>
        <strain evidence="3 4">MEB193</strain>
    </source>
</reference>
<keyword evidence="3" id="KW-0808">Transferase</keyword>
<name>A0A5A9W3Y2_9GAMM</name>
<keyword evidence="4" id="KW-1185">Reference proteome</keyword>
<dbReference type="GO" id="GO:0003677">
    <property type="term" value="F:DNA binding"/>
    <property type="evidence" value="ECO:0007669"/>
    <property type="project" value="InterPro"/>
</dbReference>
<dbReference type="InterPro" id="IPR001437">
    <property type="entry name" value="Tscrpt_elong_fac_GreA/B_C"/>
</dbReference>
<dbReference type="SUPFAM" id="SSF54534">
    <property type="entry name" value="FKBP-like"/>
    <property type="match status" value="1"/>
</dbReference>
<dbReference type="InterPro" id="IPR029462">
    <property type="entry name" value="Rnk_N"/>
</dbReference>